<dbReference type="EMBL" id="BKCJ011212385">
    <property type="protein sequence ID" value="GFD04524.1"/>
    <property type="molecule type" value="Genomic_DNA"/>
</dbReference>
<proteinExistence type="predicted"/>
<feature type="compositionally biased region" description="Polar residues" evidence="1">
    <location>
        <begin position="89"/>
        <end position="98"/>
    </location>
</feature>
<evidence type="ECO:0000313" key="2">
    <source>
        <dbReference type="EMBL" id="GFD04524.1"/>
    </source>
</evidence>
<evidence type="ECO:0000256" key="1">
    <source>
        <dbReference type="SAM" id="MobiDB-lite"/>
    </source>
</evidence>
<feature type="region of interest" description="Disordered" evidence="1">
    <location>
        <begin position="58"/>
        <end position="113"/>
    </location>
</feature>
<dbReference type="AlphaFoldDB" id="A0A699T6M8"/>
<feature type="compositionally biased region" description="Polar residues" evidence="1">
    <location>
        <begin position="67"/>
        <end position="78"/>
    </location>
</feature>
<organism evidence="2">
    <name type="scientific">Tanacetum cinerariifolium</name>
    <name type="common">Dalmatian daisy</name>
    <name type="synonym">Chrysanthemum cinerariifolium</name>
    <dbReference type="NCBI Taxonomy" id="118510"/>
    <lineage>
        <taxon>Eukaryota</taxon>
        <taxon>Viridiplantae</taxon>
        <taxon>Streptophyta</taxon>
        <taxon>Embryophyta</taxon>
        <taxon>Tracheophyta</taxon>
        <taxon>Spermatophyta</taxon>
        <taxon>Magnoliopsida</taxon>
        <taxon>eudicotyledons</taxon>
        <taxon>Gunneridae</taxon>
        <taxon>Pentapetalae</taxon>
        <taxon>asterids</taxon>
        <taxon>campanulids</taxon>
        <taxon>Asterales</taxon>
        <taxon>Asteraceae</taxon>
        <taxon>Asteroideae</taxon>
        <taxon>Anthemideae</taxon>
        <taxon>Anthemidinae</taxon>
        <taxon>Tanacetum</taxon>
    </lineage>
</organism>
<protein>
    <submittedName>
        <fullName evidence="2">Uncharacterized protein</fullName>
    </submittedName>
</protein>
<sequence>KDDKEGDADVEDDDTESDKDDIYKYKICVRKDEDEEMLNAEVDDIDKEQEVADIMQALKESKKTSKRQSGTQGLSEETGTIPGVPDESTIVSATSSEGIGTKPGVFDEEKDITEENVILEWGSEQESEYY</sequence>
<feature type="non-terminal residue" evidence="2">
    <location>
        <position position="1"/>
    </location>
</feature>
<name>A0A699T6M8_TANCI</name>
<accession>A0A699T6M8</accession>
<comment type="caution">
    <text evidence="2">The sequence shown here is derived from an EMBL/GenBank/DDBJ whole genome shotgun (WGS) entry which is preliminary data.</text>
</comment>
<feature type="non-terminal residue" evidence="2">
    <location>
        <position position="130"/>
    </location>
</feature>
<feature type="region of interest" description="Disordered" evidence="1">
    <location>
        <begin position="1"/>
        <end position="22"/>
    </location>
</feature>
<feature type="compositionally biased region" description="Acidic residues" evidence="1">
    <location>
        <begin position="1"/>
        <end position="19"/>
    </location>
</feature>
<gene>
    <name evidence="2" type="ORF">Tci_876493</name>
</gene>
<reference evidence="2" key="1">
    <citation type="journal article" date="2019" name="Sci. Rep.">
        <title>Draft genome of Tanacetum cinerariifolium, the natural source of mosquito coil.</title>
        <authorList>
            <person name="Yamashiro T."/>
            <person name="Shiraishi A."/>
            <person name="Satake H."/>
            <person name="Nakayama K."/>
        </authorList>
    </citation>
    <scope>NUCLEOTIDE SEQUENCE</scope>
</reference>